<gene>
    <name evidence="2" type="ORF">Ctob_006498</name>
</gene>
<dbReference type="EMBL" id="JWZX01002877">
    <property type="protein sequence ID" value="KOO26241.1"/>
    <property type="molecule type" value="Genomic_DNA"/>
</dbReference>
<evidence type="ECO:0000313" key="2">
    <source>
        <dbReference type="EMBL" id="KOO26241.1"/>
    </source>
</evidence>
<keyword evidence="1" id="KW-0472">Membrane</keyword>
<dbReference type="Proteomes" id="UP000037460">
    <property type="component" value="Unassembled WGS sequence"/>
</dbReference>
<evidence type="ECO:0000313" key="3">
    <source>
        <dbReference type="Proteomes" id="UP000037460"/>
    </source>
</evidence>
<feature type="transmembrane region" description="Helical" evidence="1">
    <location>
        <begin position="31"/>
        <end position="48"/>
    </location>
</feature>
<keyword evidence="1" id="KW-0812">Transmembrane</keyword>
<proteinExistence type="predicted"/>
<keyword evidence="3" id="KW-1185">Reference proteome</keyword>
<sequence length="67" mass="7372">MSRGAERTMGPAGSTFFGFARTQLLKDEVRPFMYGILVAFIGLGRLSFNSDPVARAGSKYLNPPKHH</sequence>
<keyword evidence="1" id="KW-1133">Transmembrane helix</keyword>
<organism evidence="2 3">
    <name type="scientific">Chrysochromulina tobinii</name>
    <dbReference type="NCBI Taxonomy" id="1460289"/>
    <lineage>
        <taxon>Eukaryota</taxon>
        <taxon>Haptista</taxon>
        <taxon>Haptophyta</taxon>
        <taxon>Prymnesiophyceae</taxon>
        <taxon>Prymnesiales</taxon>
        <taxon>Chrysochromulinaceae</taxon>
        <taxon>Chrysochromulina</taxon>
    </lineage>
</organism>
<accession>A0A0M0JI04</accession>
<evidence type="ECO:0000256" key="1">
    <source>
        <dbReference type="SAM" id="Phobius"/>
    </source>
</evidence>
<protein>
    <submittedName>
        <fullName evidence="2">Uncharacterized protein</fullName>
    </submittedName>
</protein>
<name>A0A0M0JI04_9EUKA</name>
<comment type="caution">
    <text evidence="2">The sequence shown here is derived from an EMBL/GenBank/DDBJ whole genome shotgun (WGS) entry which is preliminary data.</text>
</comment>
<dbReference type="AlphaFoldDB" id="A0A0M0JI04"/>
<reference evidence="3" key="1">
    <citation type="journal article" date="2015" name="PLoS Genet.">
        <title>Genome Sequence and Transcriptome Analyses of Chrysochromulina tobin: Metabolic Tools for Enhanced Algal Fitness in the Prominent Order Prymnesiales (Haptophyceae).</title>
        <authorList>
            <person name="Hovde B.T."/>
            <person name="Deodato C.R."/>
            <person name="Hunsperger H.M."/>
            <person name="Ryken S.A."/>
            <person name="Yost W."/>
            <person name="Jha R.K."/>
            <person name="Patterson J."/>
            <person name="Monnat R.J. Jr."/>
            <person name="Barlow S.B."/>
            <person name="Starkenburg S.R."/>
            <person name="Cattolico R.A."/>
        </authorList>
    </citation>
    <scope>NUCLEOTIDE SEQUENCE</scope>
    <source>
        <strain evidence="3">CCMP291</strain>
    </source>
</reference>